<name>A0A132A4U9_SARSC</name>
<dbReference type="VEuPathDB" id="VectorBase:SSCA007176"/>
<reference evidence="1 2" key="1">
    <citation type="journal article" date="2015" name="Parasit. Vectors">
        <title>Draft genome of the scabies mite.</title>
        <authorList>
            <person name="Rider S.D.Jr."/>
            <person name="Morgan M.S."/>
            <person name="Arlian L.G."/>
        </authorList>
    </citation>
    <scope>NUCLEOTIDE SEQUENCE [LARGE SCALE GENOMIC DNA]</scope>
    <source>
        <strain evidence="1">Arlian Lab</strain>
    </source>
</reference>
<organism evidence="1 2">
    <name type="scientific">Sarcoptes scabiei</name>
    <name type="common">Itch mite</name>
    <name type="synonym">Acarus scabiei</name>
    <dbReference type="NCBI Taxonomy" id="52283"/>
    <lineage>
        <taxon>Eukaryota</taxon>
        <taxon>Metazoa</taxon>
        <taxon>Ecdysozoa</taxon>
        <taxon>Arthropoda</taxon>
        <taxon>Chelicerata</taxon>
        <taxon>Arachnida</taxon>
        <taxon>Acari</taxon>
        <taxon>Acariformes</taxon>
        <taxon>Sarcoptiformes</taxon>
        <taxon>Astigmata</taxon>
        <taxon>Psoroptidia</taxon>
        <taxon>Sarcoptoidea</taxon>
        <taxon>Sarcoptidae</taxon>
        <taxon>Sarcoptinae</taxon>
        <taxon>Sarcoptes</taxon>
    </lineage>
</organism>
<accession>A0A132A4U9</accession>
<evidence type="ECO:0000313" key="1">
    <source>
        <dbReference type="EMBL" id="KPM05645.1"/>
    </source>
</evidence>
<gene>
    <name evidence="1" type="ORF">QR98_0041110</name>
</gene>
<proteinExistence type="predicted"/>
<dbReference type="EMBL" id="JXLN01010401">
    <property type="protein sequence ID" value="KPM05645.1"/>
    <property type="molecule type" value="Genomic_DNA"/>
</dbReference>
<evidence type="ECO:0000313" key="2">
    <source>
        <dbReference type="Proteomes" id="UP000616769"/>
    </source>
</evidence>
<dbReference type="Proteomes" id="UP000616769">
    <property type="component" value="Unassembled WGS sequence"/>
</dbReference>
<protein>
    <submittedName>
        <fullName evidence="1">Uncharacterized protein</fullName>
    </submittedName>
</protein>
<dbReference type="AlphaFoldDB" id="A0A132A4U9"/>
<sequence length="138" mass="14751">MFSTSGISSGGIGVSLYDLFCFESVPDFSLFEGNVAPPIFSHKMMNKLCGKFNSILLPKPVKVVVEVAVAVVTDVLKFNVKVGCCCDGFVTPNAGGFVFKDVFEVPNDPKPVEGLDMAPKRLVEPNPIVDCCETAGLD</sequence>
<comment type="caution">
    <text evidence="1">The sequence shown here is derived from an EMBL/GenBank/DDBJ whole genome shotgun (WGS) entry which is preliminary data.</text>
</comment>